<feature type="region of interest" description="Disordered" evidence="1">
    <location>
        <begin position="30"/>
        <end position="61"/>
    </location>
</feature>
<evidence type="ECO:0000256" key="1">
    <source>
        <dbReference type="SAM" id="MobiDB-lite"/>
    </source>
</evidence>
<name>A0A7J0EFM0_9ERIC</name>
<organism evidence="2 3">
    <name type="scientific">Actinidia rufa</name>
    <dbReference type="NCBI Taxonomy" id="165716"/>
    <lineage>
        <taxon>Eukaryota</taxon>
        <taxon>Viridiplantae</taxon>
        <taxon>Streptophyta</taxon>
        <taxon>Embryophyta</taxon>
        <taxon>Tracheophyta</taxon>
        <taxon>Spermatophyta</taxon>
        <taxon>Magnoliopsida</taxon>
        <taxon>eudicotyledons</taxon>
        <taxon>Gunneridae</taxon>
        <taxon>Pentapetalae</taxon>
        <taxon>asterids</taxon>
        <taxon>Ericales</taxon>
        <taxon>Actinidiaceae</taxon>
        <taxon>Actinidia</taxon>
    </lineage>
</organism>
<keyword evidence="3" id="KW-1185">Reference proteome</keyword>
<proteinExistence type="predicted"/>
<reference evidence="2 3" key="1">
    <citation type="submission" date="2019-07" db="EMBL/GenBank/DDBJ databases">
        <title>De Novo Assembly of kiwifruit Actinidia rufa.</title>
        <authorList>
            <person name="Sugita-Konishi S."/>
            <person name="Sato K."/>
            <person name="Mori E."/>
            <person name="Abe Y."/>
            <person name="Kisaki G."/>
            <person name="Hamano K."/>
            <person name="Suezawa K."/>
            <person name="Otani M."/>
            <person name="Fukuda T."/>
            <person name="Manabe T."/>
            <person name="Gomi K."/>
            <person name="Tabuchi M."/>
            <person name="Akimitsu K."/>
            <person name="Kataoka I."/>
        </authorList>
    </citation>
    <scope>NUCLEOTIDE SEQUENCE [LARGE SCALE GENOMIC DNA]</scope>
    <source>
        <strain evidence="3">cv. Fuchu</strain>
    </source>
</reference>
<accession>A0A7J0EFM0</accession>
<evidence type="ECO:0000313" key="3">
    <source>
        <dbReference type="Proteomes" id="UP000585474"/>
    </source>
</evidence>
<dbReference type="EMBL" id="BJWL01000003">
    <property type="protein sequence ID" value="GFY85180.1"/>
    <property type="molecule type" value="Genomic_DNA"/>
</dbReference>
<feature type="compositionally biased region" description="Polar residues" evidence="1">
    <location>
        <begin position="30"/>
        <end position="52"/>
    </location>
</feature>
<dbReference type="Proteomes" id="UP000585474">
    <property type="component" value="Unassembled WGS sequence"/>
</dbReference>
<feature type="region of interest" description="Disordered" evidence="1">
    <location>
        <begin position="92"/>
        <end position="121"/>
    </location>
</feature>
<evidence type="ECO:0000313" key="2">
    <source>
        <dbReference type="EMBL" id="GFY85180.1"/>
    </source>
</evidence>
<protein>
    <submittedName>
        <fullName evidence="2">Uncharacterized protein</fullName>
    </submittedName>
</protein>
<comment type="caution">
    <text evidence="2">The sequence shown here is derived from an EMBL/GenBank/DDBJ whole genome shotgun (WGS) entry which is preliminary data.</text>
</comment>
<sequence>MQIINSHPTIGAVSGKSIIDICKASFDGITKQQPFRQSRTSQDGQGATSRQNPGRLLPGGGDNWDITIQHLQTQLAEMTHILIDNRLMKSAQAVDADPSEDRTKEPNPPPRAGRNRRQRRSCVNLDSQSDRNGLAKNIYATKVHTVRRKVGSEIPHRSCQADDGALESLGRTNVPSVFIEPRLQRPKRLLVCKGVLLYKWLMFGAILMDKWLVVAAKRLIPHSEKDGGNSDLVQDLASYASFMAMDRVWNLDRSRTRIEPGLVLTTQFWFGPQRLTVRFWFPILWNNYYRFSFWFCKEPVQSGQCTPLAGTVKERLAAWQCSSGEMAVGDGDGDGDGSGGCRV</sequence>
<dbReference type="AlphaFoldDB" id="A0A7J0EFM0"/>
<gene>
    <name evidence="2" type="ORF">Acr_03g0019540</name>
</gene>